<dbReference type="RefSeq" id="WP_354550643.1">
    <property type="nucleotide sequence ID" value="NZ_JBEPSM010000001.1"/>
</dbReference>
<gene>
    <name evidence="12" type="ORF">ABIE08_001955</name>
</gene>
<comment type="function">
    <text evidence="8">Virulence factor required for growth in low Mg(2+) medium and for intramacrophage survival. May be involved in regulating membrane potential by activating Na(+)/K(+)-ATPase.</text>
</comment>
<evidence type="ECO:0000256" key="4">
    <source>
        <dbReference type="ARBA" id="ARBA00022475"/>
    </source>
</evidence>
<dbReference type="Proteomes" id="UP001549321">
    <property type="component" value="Unassembled WGS sequence"/>
</dbReference>
<feature type="domain" description="MgtC-like C-terminal" evidence="11">
    <location>
        <begin position="156"/>
        <end position="232"/>
    </location>
</feature>
<keyword evidence="5 9" id="KW-0812">Transmembrane</keyword>
<evidence type="ECO:0000256" key="8">
    <source>
        <dbReference type="ARBA" id="ARBA00025369"/>
    </source>
</evidence>
<dbReference type="PRINTS" id="PR01837">
    <property type="entry name" value="MGTCSAPBPROT"/>
</dbReference>
<keyword evidence="7 9" id="KW-0472">Membrane</keyword>
<reference evidence="12 13" key="1">
    <citation type="submission" date="2024-06" db="EMBL/GenBank/DDBJ databases">
        <title>Sorghum-associated microbial communities from plants grown in Nebraska, USA.</title>
        <authorList>
            <person name="Schachtman D."/>
        </authorList>
    </citation>
    <scope>NUCLEOTIDE SEQUENCE [LARGE SCALE GENOMIC DNA]</scope>
    <source>
        <strain evidence="12 13">3207</strain>
    </source>
</reference>
<protein>
    <recommendedName>
        <fullName evidence="3 9">Protein MgtC</fullName>
    </recommendedName>
</protein>
<organism evidence="12 13">
    <name type="scientific">Kaistia defluvii</name>
    <dbReference type="NCBI Taxonomy" id="410841"/>
    <lineage>
        <taxon>Bacteria</taxon>
        <taxon>Pseudomonadati</taxon>
        <taxon>Pseudomonadota</taxon>
        <taxon>Alphaproteobacteria</taxon>
        <taxon>Hyphomicrobiales</taxon>
        <taxon>Kaistiaceae</taxon>
        <taxon>Kaistia</taxon>
    </lineage>
</organism>
<keyword evidence="9" id="KW-0997">Cell inner membrane</keyword>
<proteinExistence type="inferred from homology"/>
<comment type="similarity">
    <text evidence="2 9">Belongs to the MgtC/SapB family.</text>
</comment>
<dbReference type="InterPro" id="IPR049177">
    <property type="entry name" value="MgtC_SapB_SrpB_YhiD_N"/>
</dbReference>
<dbReference type="Pfam" id="PF02308">
    <property type="entry name" value="MgtC"/>
    <property type="match status" value="1"/>
</dbReference>
<feature type="transmembrane region" description="Helical" evidence="9">
    <location>
        <begin position="68"/>
        <end position="88"/>
    </location>
</feature>
<feature type="transmembrane region" description="Helical" evidence="9">
    <location>
        <begin position="12"/>
        <end position="30"/>
    </location>
</feature>
<keyword evidence="4" id="KW-1003">Cell membrane</keyword>
<name>A0ABV2QYF6_9HYPH</name>
<keyword evidence="13" id="KW-1185">Reference proteome</keyword>
<evidence type="ECO:0000313" key="12">
    <source>
        <dbReference type="EMBL" id="MET4634042.1"/>
    </source>
</evidence>
<evidence type="ECO:0000313" key="13">
    <source>
        <dbReference type="Proteomes" id="UP001549321"/>
    </source>
</evidence>
<feature type="domain" description="MgtC/SapB/SrpB/YhiD N-terminal" evidence="10">
    <location>
        <begin position="19"/>
        <end position="139"/>
    </location>
</feature>
<evidence type="ECO:0000256" key="2">
    <source>
        <dbReference type="ARBA" id="ARBA00009298"/>
    </source>
</evidence>
<evidence type="ECO:0000256" key="5">
    <source>
        <dbReference type="ARBA" id="ARBA00022692"/>
    </source>
</evidence>
<evidence type="ECO:0000256" key="1">
    <source>
        <dbReference type="ARBA" id="ARBA00004651"/>
    </source>
</evidence>
<evidence type="ECO:0000256" key="7">
    <source>
        <dbReference type="ARBA" id="ARBA00023136"/>
    </source>
</evidence>
<evidence type="ECO:0000256" key="6">
    <source>
        <dbReference type="ARBA" id="ARBA00022989"/>
    </source>
</evidence>
<sequence length="238" mass="25144">MRFIEVFEFWPFLDTVVSLTAAFIFGTAVGAERQYRQRTAGLRTNVLVAVGAAAFVDLAMAITGPAEAVRVISYVVSGVGFLGAGAIMREGMNVRGLNTAATLWCAAAIGACAGADMIAHAALVTVFVIAGNTLLRPLVNAINRIPLNEEASEATYEVTVTVRDSDLPRLRTIVADMLEKAHYPAGDLEVVDRGENLAEIVATLVNTAVNAAEMDAVARRIGSLPGVIHASWAISTKD</sequence>
<feature type="transmembrane region" description="Helical" evidence="9">
    <location>
        <begin position="100"/>
        <end position="130"/>
    </location>
</feature>
<accession>A0ABV2QYF6</accession>
<comment type="caution">
    <text evidence="12">The sequence shown here is derived from an EMBL/GenBank/DDBJ whole genome shotgun (WGS) entry which is preliminary data.</text>
</comment>
<keyword evidence="6 9" id="KW-1133">Transmembrane helix</keyword>
<evidence type="ECO:0000256" key="9">
    <source>
        <dbReference type="RuleBase" id="RU365041"/>
    </source>
</evidence>
<evidence type="ECO:0000259" key="10">
    <source>
        <dbReference type="Pfam" id="PF02308"/>
    </source>
</evidence>
<evidence type="ECO:0000259" key="11">
    <source>
        <dbReference type="Pfam" id="PF21770"/>
    </source>
</evidence>
<comment type="subcellular location">
    <subcellularLocation>
        <location evidence="9">Cell inner membrane</location>
        <topology evidence="9">Multi-pass membrane protein</topology>
    </subcellularLocation>
    <subcellularLocation>
        <location evidence="1">Cell membrane</location>
        <topology evidence="1">Multi-pass membrane protein</topology>
    </subcellularLocation>
</comment>
<dbReference type="Gene3D" id="3.30.70.260">
    <property type="match status" value="1"/>
</dbReference>
<dbReference type="EMBL" id="JBEPSM010000001">
    <property type="protein sequence ID" value="MET4634042.1"/>
    <property type="molecule type" value="Genomic_DNA"/>
</dbReference>
<dbReference type="PANTHER" id="PTHR33778">
    <property type="entry name" value="PROTEIN MGTC"/>
    <property type="match status" value="1"/>
</dbReference>
<dbReference type="Pfam" id="PF21770">
    <property type="entry name" value="MgtC_SapB_C"/>
    <property type="match status" value="1"/>
</dbReference>
<dbReference type="InterPro" id="IPR003416">
    <property type="entry name" value="MgtC/SapB/SrpB/YhiD_fam"/>
</dbReference>
<dbReference type="PANTHER" id="PTHR33778:SF3">
    <property type="entry name" value="PROTEIN MGTC"/>
    <property type="match status" value="1"/>
</dbReference>
<dbReference type="InterPro" id="IPR048640">
    <property type="entry name" value="MgtC-like_C"/>
</dbReference>
<feature type="transmembrane region" description="Helical" evidence="9">
    <location>
        <begin position="42"/>
        <end position="62"/>
    </location>
</feature>
<evidence type="ECO:0000256" key="3">
    <source>
        <dbReference type="ARBA" id="ARBA00013833"/>
    </source>
</evidence>